<evidence type="ECO:0000256" key="2">
    <source>
        <dbReference type="PROSITE-ProRule" id="PRU00708"/>
    </source>
</evidence>
<dbReference type="Gene3D" id="1.25.40.10">
    <property type="entry name" value="Tetratricopeptide repeat domain"/>
    <property type="match status" value="1"/>
</dbReference>
<organism evidence="3 4">
    <name type="scientific">Stylosanthes scabra</name>
    <dbReference type="NCBI Taxonomy" id="79078"/>
    <lineage>
        <taxon>Eukaryota</taxon>
        <taxon>Viridiplantae</taxon>
        <taxon>Streptophyta</taxon>
        <taxon>Embryophyta</taxon>
        <taxon>Tracheophyta</taxon>
        <taxon>Spermatophyta</taxon>
        <taxon>Magnoliopsida</taxon>
        <taxon>eudicotyledons</taxon>
        <taxon>Gunneridae</taxon>
        <taxon>Pentapetalae</taxon>
        <taxon>rosids</taxon>
        <taxon>fabids</taxon>
        <taxon>Fabales</taxon>
        <taxon>Fabaceae</taxon>
        <taxon>Papilionoideae</taxon>
        <taxon>50 kb inversion clade</taxon>
        <taxon>dalbergioids sensu lato</taxon>
        <taxon>Dalbergieae</taxon>
        <taxon>Pterocarpus clade</taxon>
        <taxon>Stylosanthes</taxon>
    </lineage>
</organism>
<dbReference type="InterPro" id="IPR002885">
    <property type="entry name" value="PPR_rpt"/>
</dbReference>
<gene>
    <name evidence="3" type="ORF">PIB30_032333</name>
</gene>
<accession>A0ABU6SBP5</accession>
<evidence type="ECO:0000313" key="3">
    <source>
        <dbReference type="EMBL" id="MED6133870.1"/>
    </source>
</evidence>
<proteinExistence type="predicted"/>
<evidence type="ECO:0000256" key="1">
    <source>
        <dbReference type="ARBA" id="ARBA00022737"/>
    </source>
</evidence>
<dbReference type="Pfam" id="PF13041">
    <property type="entry name" value="PPR_2"/>
    <property type="match status" value="1"/>
</dbReference>
<dbReference type="EMBL" id="JASCZI010060557">
    <property type="protein sequence ID" value="MED6133870.1"/>
    <property type="molecule type" value="Genomic_DNA"/>
</dbReference>
<protein>
    <recommendedName>
        <fullName evidence="5">Pentatricopeptide repeat-containing protein</fullName>
    </recommendedName>
</protein>
<keyword evidence="4" id="KW-1185">Reference proteome</keyword>
<dbReference type="Proteomes" id="UP001341840">
    <property type="component" value="Unassembled WGS sequence"/>
</dbReference>
<evidence type="ECO:0008006" key="5">
    <source>
        <dbReference type="Google" id="ProtNLM"/>
    </source>
</evidence>
<dbReference type="PROSITE" id="PS51375">
    <property type="entry name" value="PPR"/>
    <property type="match status" value="1"/>
</dbReference>
<reference evidence="3 4" key="1">
    <citation type="journal article" date="2023" name="Plants (Basel)">
        <title>Bridging the Gap: Combining Genomics and Transcriptomics Approaches to Understand Stylosanthes scabra, an Orphan Legume from the Brazilian Caatinga.</title>
        <authorList>
            <person name="Ferreira-Neto J.R.C."/>
            <person name="da Silva M.D."/>
            <person name="Binneck E."/>
            <person name="de Melo N.F."/>
            <person name="da Silva R.H."/>
            <person name="de Melo A.L.T.M."/>
            <person name="Pandolfi V."/>
            <person name="Bustamante F.O."/>
            <person name="Brasileiro-Vidal A.C."/>
            <person name="Benko-Iseppon A.M."/>
        </authorList>
    </citation>
    <scope>NUCLEOTIDE SEQUENCE [LARGE SCALE GENOMIC DNA]</scope>
    <source>
        <tissue evidence="3">Leaves</tissue>
    </source>
</reference>
<keyword evidence="1" id="KW-0677">Repeat</keyword>
<name>A0ABU6SBP5_9FABA</name>
<dbReference type="InterPro" id="IPR011990">
    <property type="entry name" value="TPR-like_helical_dom_sf"/>
</dbReference>
<comment type="caution">
    <text evidence="3">The sequence shown here is derived from an EMBL/GenBank/DDBJ whole genome shotgun (WGS) entry which is preliminary data.</text>
</comment>
<sequence length="76" mass="8358">MKGNGCLPNAVSYETIIRAHLARNKNEQAIKLLNEMVSGGLLMCSSNEDSKSMTPRELGQILEWESCSSNQTESVN</sequence>
<feature type="repeat" description="PPR" evidence="2">
    <location>
        <begin position="9"/>
        <end position="43"/>
    </location>
</feature>
<evidence type="ECO:0000313" key="4">
    <source>
        <dbReference type="Proteomes" id="UP001341840"/>
    </source>
</evidence>